<dbReference type="GO" id="GO:0015948">
    <property type="term" value="P:methanogenesis"/>
    <property type="evidence" value="ECO:0007669"/>
    <property type="project" value="UniProtKB-KW"/>
</dbReference>
<evidence type="ECO:0000259" key="7">
    <source>
        <dbReference type="Pfam" id="PF01208"/>
    </source>
</evidence>
<evidence type="ECO:0000313" key="8">
    <source>
        <dbReference type="EMBL" id="MDV0447716.1"/>
    </source>
</evidence>
<dbReference type="Gene3D" id="3.20.20.210">
    <property type="match status" value="1"/>
</dbReference>
<feature type="domain" description="Uroporphyrinogen decarboxylase (URO-D)" evidence="7">
    <location>
        <begin position="8"/>
        <end position="334"/>
    </location>
</feature>
<sequence>MESELSAAQRFISAMTGDYVDYIPPGGGLISITADMIAAAGASWPKANQDAQMMAKLAAMPLELAGIEGATLPFDISLEAEALGATLDWAKPDRPPVKNHFVTDPDDLVLPENIEACGRIQVVLDAIEILKEKYADDLAIVPTTVAPFTIAGHLAGVENLFMWILESPEKVRALVDKITTFVIGYQELLAEYGADVMFQVDPTSSGDMLSGDMFKEFVLPSHEALAKSSPVPRVTHICGNTKPMLQHIRNSGVDGFSFDTAVPVWYAKSILGDCVRTYGNLDVIELIPRKTPAEIYAATQECIRQGVNAVGTACDIPEATPLENVKAIVQACKETPVPTKKEVREYNAQFKK</sequence>
<keyword evidence="3" id="KW-0808">Transferase</keyword>
<dbReference type="GO" id="GO:0006730">
    <property type="term" value="P:one-carbon metabolic process"/>
    <property type="evidence" value="ECO:0007669"/>
    <property type="project" value="InterPro"/>
</dbReference>
<dbReference type="GO" id="GO:0006779">
    <property type="term" value="P:porphyrin-containing compound biosynthetic process"/>
    <property type="evidence" value="ECO:0007669"/>
    <property type="project" value="InterPro"/>
</dbReference>
<evidence type="ECO:0000256" key="6">
    <source>
        <dbReference type="ARBA" id="ARBA00022994"/>
    </source>
</evidence>
<evidence type="ECO:0000256" key="4">
    <source>
        <dbReference type="ARBA" id="ARBA00022723"/>
    </source>
</evidence>
<dbReference type="Proteomes" id="UP001271789">
    <property type="component" value="Unassembled WGS sequence"/>
</dbReference>
<reference evidence="8" key="1">
    <citation type="submission" date="2023-06" db="EMBL/GenBank/DDBJ databases">
        <title>Genome sequence of Methanosarcinaceae archaeon Ag5.</title>
        <authorList>
            <person name="Protasov E."/>
            <person name="Platt K."/>
            <person name="Poehlein A."/>
            <person name="Daniel R."/>
            <person name="Brune A."/>
        </authorList>
    </citation>
    <scope>NUCLEOTIDE SEQUENCE</scope>
    <source>
        <strain evidence="8">Ag5</strain>
    </source>
</reference>
<dbReference type="EC" id="4.1.1.37" evidence="8"/>
<protein>
    <submittedName>
        <fullName evidence="8">Uroporphyrinogen decarboxylase</fullName>
        <ecNumber evidence="8">4.1.1.37</ecNumber>
    </submittedName>
</protein>
<dbReference type="Pfam" id="PF01208">
    <property type="entry name" value="URO-D"/>
    <property type="match status" value="1"/>
</dbReference>
<dbReference type="EMBL" id="JAWDKD010000021">
    <property type="protein sequence ID" value="MDV0447716.1"/>
    <property type="molecule type" value="Genomic_DNA"/>
</dbReference>
<evidence type="ECO:0000256" key="3">
    <source>
        <dbReference type="ARBA" id="ARBA00022679"/>
    </source>
</evidence>
<dbReference type="InterPro" id="IPR006360">
    <property type="entry name" value="Mtase_MtaA_CmuA"/>
</dbReference>
<dbReference type="GO" id="GO:0046872">
    <property type="term" value="F:metal ion binding"/>
    <property type="evidence" value="ECO:0007669"/>
    <property type="project" value="UniProtKB-KW"/>
</dbReference>
<dbReference type="GO" id="GO:0032259">
    <property type="term" value="P:methylation"/>
    <property type="evidence" value="ECO:0007669"/>
    <property type="project" value="UniProtKB-KW"/>
</dbReference>
<dbReference type="GO" id="GO:0004853">
    <property type="term" value="F:uroporphyrinogen decarboxylase activity"/>
    <property type="evidence" value="ECO:0007669"/>
    <property type="project" value="UniProtKB-EC"/>
</dbReference>
<comment type="cofactor">
    <cofactor evidence="1">
        <name>Zn(2+)</name>
        <dbReference type="ChEBI" id="CHEBI:29105"/>
    </cofactor>
</comment>
<dbReference type="InterPro" id="IPR052024">
    <property type="entry name" value="Methanogen_methyltrans"/>
</dbReference>
<dbReference type="PANTHER" id="PTHR47099:SF1">
    <property type="entry name" value="METHYLCOBAMIDE:COM METHYLTRANSFERASE MTBA"/>
    <property type="match status" value="1"/>
</dbReference>
<organism evidence="8 9">
    <name type="scientific">Methanolapillus africanus</name>
    <dbReference type="NCBI Taxonomy" id="3028297"/>
    <lineage>
        <taxon>Archaea</taxon>
        <taxon>Methanobacteriati</taxon>
        <taxon>Methanobacteriota</taxon>
        <taxon>Stenosarchaea group</taxon>
        <taxon>Methanomicrobia</taxon>
        <taxon>Methanosarcinales</taxon>
        <taxon>Methanosarcinaceae</taxon>
        <taxon>Methanolapillus</taxon>
    </lineage>
</organism>
<comment type="caution">
    <text evidence="8">The sequence shown here is derived from an EMBL/GenBank/DDBJ whole genome shotgun (WGS) entry which is preliminary data.</text>
</comment>
<dbReference type="GO" id="GO:0008168">
    <property type="term" value="F:methyltransferase activity"/>
    <property type="evidence" value="ECO:0007669"/>
    <property type="project" value="UniProtKB-KW"/>
</dbReference>
<evidence type="ECO:0000256" key="2">
    <source>
        <dbReference type="ARBA" id="ARBA00022603"/>
    </source>
</evidence>
<dbReference type="NCBIfam" id="NF004889">
    <property type="entry name" value="PRK06252.1"/>
    <property type="match status" value="1"/>
</dbReference>
<name>A0AAE4SDM0_9EURY</name>
<dbReference type="AlphaFoldDB" id="A0AAE4SDM0"/>
<gene>
    <name evidence="8" type="primary">hemE_4</name>
    <name evidence="8" type="ORF">MsAg5_16280</name>
</gene>
<keyword evidence="9" id="KW-1185">Reference proteome</keyword>
<dbReference type="SUPFAM" id="SSF51726">
    <property type="entry name" value="UROD/MetE-like"/>
    <property type="match status" value="1"/>
</dbReference>
<dbReference type="NCBIfam" id="TIGR01463">
    <property type="entry name" value="mtaA_cmuA"/>
    <property type="match status" value="1"/>
</dbReference>
<dbReference type="PANTHER" id="PTHR47099">
    <property type="entry name" value="METHYLCOBAMIDE:COM METHYLTRANSFERASE MTBA"/>
    <property type="match status" value="1"/>
</dbReference>
<evidence type="ECO:0000313" key="9">
    <source>
        <dbReference type="Proteomes" id="UP001271789"/>
    </source>
</evidence>
<keyword evidence="6" id="KW-0484">Methanogenesis</keyword>
<dbReference type="InterPro" id="IPR038071">
    <property type="entry name" value="UROD/MetE-like_sf"/>
</dbReference>
<keyword evidence="4" id="KW-0479">Metal-binding</keyword>
<keyword evidence="5" id="KW-0862">Zinc</keyword>
<proteinExistence type="predicted"/>
<evidence type="ECO:0000256" key="5">
    <source>
        <dbReference type="ARBA" id="ARBA00022833"/>
    </source>
</evidence>
<evidence type="ECO:0000256" key="1">
    <source>
        <dbReference type="ARBA" id="ARBA00001947"/>
    </source>
</evidence>
<keyword evidence="2" id="KW-0489">Methyltransferase</keyword>
<keyword evidence="8" id="KW-0456">Lyase</keyword>
<accession>A0AAE4SDM0</accession>
<dbReference type="InterPro" id="IPR000257">
    <property type="entry name" value="Uroporphyrinogen_deCOase"/>
</dbReference>
<dbReference type="RefSeq" id="WP_338100155.1">
    <property type="nucleotide sequence ID" value="NZ_JAWDKD010000021.1"/>
</dbReference>